<evidence type="ECO:0000313" key="3">
    <source>
        <dbReference type="Proteomes" id="UP000224963"/>
    </source>
</evidence>
<organism evidence="2 3">
    <name type="scientific">Bacillus phage PBC4</name>
    <dbReference type="NCBI Taxonomy" id="1675028"/>
    <lineage>
        <taxon>Viruses</taxon>
        <taxon>Duplodnaviria</taxon>
        <taxon>Heunggongvirae</taxon>
        <taxon>Uroviricota</taxon>
        <taxon>Caudoviricetes</taxon>
        <taxon>Sejongvirinae</taxon>
        <taxon>Yihwangvirus</taxon>
        <taxon>Yihwangvirus PBC4</taxon>
    </lineage>
</organism>
<keyword evidence="1" id="KW-0175">Coiled coil</keyword>
<protein>
    <recommendedName>
        <fullName evidence="4">Lipoprotein</fullName>
    </recommendedName>
</protein>
<gene>
    <name evidence="2" type="ORF">PBC4_109</name>
</gene>
<dbReference type="EMBL" id="KT070866">
    <property type="protein sequence ID" value="AKQ08301.1"/>
    <property type="molecule type" value="Genomic_DNA"/>
</dbReference>
<feature type="coiled-coil region" evidence="1">
    <location>
        <begin position="37"/>
        <end position="64"/>
    </location>
</feature>
<evidence type="ECO:0000313" key="2">
    <source>
        <dbReference type="EMBL" id="AKQ08301.1"/>
    </source>
</evidence>
<evidence type="ECO:0008006" key="4">
    <source>
        <dbReference type="Google" id="ProtNLM"/>
    </source>
</evidence>
<reference evidence="2 3" key="1">
    <citation type="journal article" date="2016" name="FEMS Microbiol. Lett.">
        <title>Characterization of LysPBC4, a novel Bacillus cereus-specific endolysin of bacteriophage PBC4.</title>
        <authorList>
            <person name="Na H."/>
            <person name="Kong M."/>
            <person name="Ryu S."/>
        </authorList>
    </citation>
    <scope>NUCLEOTIDE SEQUENCE [LARGE SCALE GENOMIC DNA]</scope>
</reference>
<dbReference type="Proteomes" id="UP000224963">
    <property type="component" value="Segment"/>
</dbReference>
<proteinExistence type="predicted"/>
<evidence type="ECO:0000256" key="1">
    <source>
        <dbReference type="SAM" id="Coils"/>
    </source>
</evidence>
<dbReference type="PROSITE" id="PS51257">
    <property type="entry name" value="PROKAR_LIPOPROTEIN"/>
    <property type="match status" value="1"/>
</dbReference>
<sequence length="160" mass="18131">MKVRLVAAGMVIATFLTSCSVRDNDDKTSKITNNSKKVEVIQENNQLETKVKDTQNIIKMALQQAYKSDEKLSILETDVVIDKSGRNISLIYNVDAFVDHFKIDRQIGKDYFASQVNLEQWGWIKDKCFELYGKEAGIAAANDITIIIVNKNDGKELKRL</sequence>
<accession>A0A1D6X8F3</accession>
<name>A0A1D6X8F3_9CAUD</name>
<keyword evidence="3" id="KW-1185">Reference proteome</keyword>